<organism evidence="1 2">
    <name type="scientific">Isoptericola luteus</name>
    <dbReference type="NCBI Taxonomy" id="2879484"/>
    <lineage>
        <taxon>Bacteria</taxon>
        <taxon>Bacillati</taxon>
        <taxon>Actinomycetota</taxon>
        <taxon>Actinomycetes</taxon>
        <taxon>Micrococcales</taxon>
        <taxon>Promicromonosporaceae</taxon>
        <taxon>Isoptericola</taxon>
    </lineage>
</organism>
<protein>
    <recommendedName>
        <fullName evidence="3">Glycosyl transferase family 2</fullName>
    </recommendedName>
</protein>
<gene>
    <name evidence="1" type="ORF">LEP48_05875</name>
</gene>
<accession>A0ABS7ZCW7</accession>
<proteinExistence type="predicted"/>
<evidence type="ECO:0000313" key="1">
    <source>
        <dbReference type="EMBL" id="MCA5892883.1"/>
    </source>
</evidence>
<reference evidence="1 2" key="1">
    <citation type="submission" date="2021-09" db="EMBL/GenBank/DDBJ databases">
        <title>Isoptericola luteus sp. nov., a novel bacterium isolated from Harbin, the capital city of Heilongjiang province.</title>
        <authorList>
            <person name="Li J."/>
        </authorList>
    </citation>
    <scope>NUCLEOTIDE SEQUENCE [LARGE SCALE GENOMIC DNA]</scope>
    <source>
        <strain evidence="1 2">NEAU-Y5</strain>
    </source>
</reference>
<dbReference type="Proteomes" id="UP001319870">
    <property type="component" value="Unassembled WGS sequence"/>
</dbReference>
<evidence type="ECO:0000313" key="2">
    <source>
        <dbReference type="Proteomes" id="UP001319870"/>
    </source>
</evidence>
<evidence type="ECO:0008006" key="3">
    <source>
        <dbReference type="Google" id="ProtNLM"/>
    </source>
</evidence>
<comment type="caution">
    <text evidence="1">The sequence shown here is derived from an EMBL/GenBank/DDBJ whole genome shotgun (WGS) entry which is preliminary data.</text>
</comment>
<dbReference type="EMBL" id="JAIXCQ010000003">
    <property type="protein sequence ID" value="MCA5892883.1"/>
    <property type="molecule type" value="Genomic_DNA"/>
</dbReference>
<keyword evidence="2" id="KW-1185">Reference proteome</keyword>
<dbReference type="RefSeq" id="WP_225564644.1">
    <property type="nucleotide sequence ID" value="NZ_JAIXCQ010000003.1"/>
</dbReference>
<sequence length="298" mass="32981">MTHRTYGAYVLPGDPTWLERTLPRYYPLLDDLVVPVPRDGRGWTGTPIQVAECLEIVRRVDTRGLLRVVEGSWTDPADPLAADTAQRQAALDALSGSVDWIVQIDNDEFLPEASTLVEAIDLAEERGLGIVELPMRVLFRRTGRTVLEVVASDGGPRYEYPGPVAVRAGSTTVNARRAVGPFLRMVVAGDERSLQVNRPAEPGETRLATLRPDQAIVHNSWARTPAQIRAKVSSWGHADASLGRYYWTVWWPAPLTWWLLRDFHPFSRGLWPRLARRPVADTEPAPAPASSTVGPADA</sequence>
<name>A0ABS7ZCW7_9MICO</name>